<dbReference type="AlphaFoldDB" id="A0A4Y9PQU3"/>
<dbReference type="Proteomes" id="UP000297700">
    <property type="component" value="Unassembled WGS sequence"/>
</dbReference>
<evidence type="ECO:0008006" key="5">
    <source>
        <dbReference type="Google" id="ProtNLM"/>
    </source>
</evidence>
<name>A0A4Y9PQU3_9BRAD</name>
<evidence type="ECO:0000313" key="3">
    <source>
        <dbReference type="EMBL" id="TFV80765.1"/>
    </source>
</evidence>
<sequence length="288" mass="30878">MKKVDITYRYEARDDQPRLLPPDSTAALVRLDGGNREFAALLDQVTDETGAIQRVIPVDPRDLGLLQDSGATPRQTPFAAVVGCSDARVPVELIFNQGPNDLFVIRVAGNGLGPDVLGSLKYATENLGGSLRLIVVLGHSGCGALTAAVDVFLNPVDYLPLATKSSLRNILDRLLIVVQTSAKRLLAAFGPDIAQRPGYRQALIETSIVTNAALAAHSISEFAPNDPSRLKAAYGVYLLETREVWAPRPGELKGTGLAEAPRDLAGFVELGDALVQSERIISFLKSQK</sequence>
<dbReference type="Pfam" id="PF00484">
    <property type="entry name" value="Pro_CA"/>
    <property type="match status" value="1"/>
</dbReference>
<dbReference type="EMBL" id="SPQS01000001">
    <property type="protein sequence ID" value="TFV80765.1"/>
    <property type="molecule type" value="Genomic_DNA"/>
</dbReference>
<dbReference type="GO" id="GO:0008270">
    <property type="term" value="F:zinc ion binding"/>
    <property type="evidence" value="ECO:0007669"/>
    <property type="project" value="InterPro"/>
</dbReference>
<proteinExistence type="inferred from homology"/>
<dbReference type="Gene3D" id="3.40.1050.10">
    <property type="entry name" value="Carbonic anhydrase"/>
    <property type="match status" value="1"/>
</dbReference>
<organism evidence="3 4">
    <name type="scientific">Bradyrhizobium frederickii</name>
    <dbReference type="NCBI Taxonomy" id="2560054"/>
    <lineage>
        <taxon>Bacteria</taxon>
        <taxon>Pseudomonadati</taxon>
        <taxon>Pseudomonadota</taxon>
        <taxon>Alphaproteobacteria</taxon>
        <taxon>Hyphomicrobiales</taxon>
        <taxon>Nitrobacteraceae</taxon>
        <taxon>Bradyrhizobium</taxon>
    </lineage>
</organism>
<feature type="binding site" evidence="2">
    <location>
        <position position="86"/>
    </location>
    <ligand>
        <name>Zn(2+)</name>
        <dbReference type="ChEBI" id="CHEBI:29105"/>
    </ligand>
</feature>
<dbReference type="SUPFAM" id="SSF53056">
    <property type="entry name" value="beta-carbonic anhydrase, cab"/>
    <property type="match status" value="1"/>
</dbReference>
<dbReference type="PANTHER" id="PTHR11002">
    <property type="entry name" value="CARBONIC ANHYDRASE"/>
    <property type="match status" value="1"/>
</dbReference>
<comment type="cofactor">
    <cofactor evidence="2">
        <name>Zn(2+)</name>
        <dbReference type="ChEBI" id="CHEBI:29105"/>
    </cofactor>
    <text evidence="2">Binds 1 zinc ion per subunit.</text>
</comment>
<feature type="binding site" evidence="2">
    <location>
        <position position="139"/>
    </location>
    <ligand>
        <name>Zn(2+)</name>
        <dbReference type="ChEBI" id="CHEBI:29105"/>
    </ligand>
</feature>
<keyword evidence="2" id="KW-0862">Zinc</keyword>
<dbReference type="SMART" id="SM00947">
    <property type="entry name" value="Pro_CA"/>
    <property type="match status" value="1"/>
</dbReference>
<dbReference type="GO" id="GO:0004089">
    <property type="term" value="F:carbonate dehydratase activity"/>
    <property type="evidence" value="ECO:0007669"/>
    <property type="project" value="InterPro"/>
</dbReference>
<dbReference type="PANTHER" id="PTHR11002:SF79">
    <property type="entry name" value="CARBONIC ANHYDRASE 2"/>
    <property type="match status" value="1"/>
</dbReference>
<evidence type="ECO:0000256" key="1">
    <source>
        <dbReference type="ARBA" id="ARBA00006217"/>
    </source>
</evidence>
<comment type="caution">
    <text evidence="3">The sequence shown here is derived from an EMBL/GenBank/DDBJ whole genome shotgun (WGS) entry which is preliminary data.</text>
</comment>
<protein>
    <recommendedName>
        <fullName evidence="5">Carbonic anhydrase</fullName>
    </recommendedName>
</protein>
<evidence type="ECO:0000256" key="2">
    <source>
        <dbReference type="PIRSR" id="PIRSR601765-1"/>
    </source>
</evidence>
<feature type="binding site" evidence="2">
    <location>
        <position position="84"/>
    </location>
    <ligand>
        <name>Zn(2+)</name>
        <dbReference type="ChEBI" id="CHEBI:29105"/>
    </ligand>
</feature>
<feature type="binding site" evidence="2">
    <location>
        <position position="142"/>
    </location>
    <ligand>
        <name>Zn(2+)</name>
        <dbReference type="ChEBI" id="CHEBI:29105"/>
    </ligand>
</feature>
<dbReference type="InterPro" id="IPR001765">
    <property type="entry name" value="Carbonic_anhydrase"/>
</dbReference>
<dbReference type="InterPro" id="IPR036874">
    <property type="entry name" value="Carbonic_anhydrase_sf"/>
</dbReference>
<comment type="similarity">
    <text evidence="1">Belongs to the beta-class carbonic anhydrase family.</text>
</comment>
<keyword evidence="2" id="KW-0479">Metal-binding</keyword>
<evidence type="ECO:0000313" key="4">
    <source>
        <dbReference type="Proteomes" id="UP000297700"/>
    </source>
</evidence>
<accession>A0A4Y9PQU3</accession>
<reference evidence="3 4" key="1">
    <citation type="submission" date="2019-03" db="EMBL/GenBank/DDBJ databases">
        <title>Bradyrhizobium strains diversity.</title>
        <authorList>
            <person name="Urquiaga M.C.O."/>
            <person name="Hungria M."/>
            <person name="Delamuta J.R.M."/>
            <person name="Klepa M.S."/>
        </authorList>
    </citation>
    <scope>NUCLEOTIDE SEQUENCE [LARGE SCALE GENOMIC DNA]</scope>
    <source>
        <strain evidence="3 4">CNPSo 3426</strain>
    </source>
</reference>
<gene>
    <name evidence="3" type="ORF">E4K64_00920</name>
</gene>